<keyword evidence="3" id="KW-1185">Reference proteome</keyword>
<dbReference type="AlphaFoldDB" id="A0A4V2SLX4"/>
<feature type="domain" description="AB hydrolase-1" evidence="1">
    <location>
        <begin position="32"/>
        <end position="275"/>
    </location>
</feature>
<dbReference type="Proteomes" id="UP000294564">
    <property type="component" value="Unassembled WGS sequence"/>
</dbReference>
<dbReference type="SUPFAM" id="SSF53474">
    <property type="entry name" value="alpha/beta-Hydrolases"/>
    <property type="match status" value="1"/>
</dbReference>
<dbReference type="EMBL" id="SLXM01000005">
    <property type="protein sequence ID" value="TCP24716.1"/>
    <property type="molecule type" value="Genomic_DNA"/>
</dbReference>
<dbReference type="RefSeq" id="WP_132794773.1">
    <property type="nucleotide sequence ID" value="NZ_SLXM01000005.1"/>
</dbReference>
<dbReference type="InterPro" id="IPR000639">
    <property type="entry name" value="Epox_hydrolase-like"/>
</dbReference>
<comment type="caution">
    <text evidence="2">The sequence shown here is derived from an EMBL/GenBank/DDBJ whole genome shotgun (WGS) entry which is preliminary data.</text>
</comment>
<dbReference type="GO" id="GO:0046464">
    <property type="term" value="P:acylglycerol catabolic process"/>
    <property type="evidence" value="ECO:0007669"/>
    <property type="project" value="TreeGrafter"/>
</dbReference>
<dbReference type="Pfam" id="PF00561">
    <property type="entry name" value="Abhydrolase_1"/>
    <property type="match status" value="1"/>
</dbReference>
<accession>A0A4V2SLX4</accession>
<proteinExistence type="predicted"/>
<dbReference type="Gene3D" id="3.40.50.1820">
    <property type="entry name" value="alpha/beta hydrolase"/>
    <property type="match status" value="1"/>
</dbReference>
<dbReference type="InterPro" id="IPR029058">
    <property type="entry name" value="AB_hydrolase_fold"/>
</dbReference>
<dbReference type="PANTHER" id="PTHR43798:SF33">
    <property type="entry name" value="HYDROLASE, PUTATIVE (AFU_ORTHOLOGUE AFUA_2G14860)-RELATED"/>
    <property type="match status" value="1"/>
</dbReference>
<dbReference type="OrthoDB" id="9799612at2"/>
<dbReference type="InterPro" id="IPR050266">
    <property type="entry name" value="AB_hydrolase_sf"/>
</dbReference>
<sequence length="285" mass="33430">MTANQWKQKGNFIKLFNNEVFVIDEGKQNLKTMVILHGYPTSSYDYYKVLDRLTSEYRIIIHDHLGFGFSDKPKNYSYSLVEQADIALELWKQLGLTNFTLLAHDYGTSVATEIIARHNKKQLNVNIEKLILCNGSMHIELSQLRLIQKLLKNKITGKYVAKLSNEFIFSKNIRNVYFNKQKVSNEELKEMWQQLIHNDGKKVIHRLSNYINERYFFWYRWIGALKETEVPTKIVWAKNDPVAVFKIAELLTTEIKNNQLLPLENSGHFPMLESPDEWVELVLSN</sequence>
<dbReference type="GO" id="GO:0047372">
    <property type="term" value="F:monoacylglycerol lipase activity"/>
    <property type="evidence" value="ECO:0007669"/>
    <property type="project" value="TreeGrafter"/>
</dbReference>
<organism evidence="2 3">
    <name type="scientific">Tenacibaculum skagerrakense</name>
    <dbReference type="NCBI Taxonomy" id="186571"/>
    <lineage>
        <taxon>Bacteria</taxon>
        <taxon>Pseudomonadati</taxon>
        <taxon>Bacteroidota</taxon>
        <taxon>Flavobacteriia</taxon>
        <taxon>Flavobacteriales</taxon>
        <taxon>Flavobacteriaceae</taxon>
        <taxon>Tenacibaculum</taxon>
    </lineage>
</organism>
<dbReference type="PANTHER" id="PTHR43798">
    <property type="entry name" value="MONOACYLGLYCEROL LIPASE"/>
    <property type="match status" value="1"/>
</dbReference>
<dbReference type="InterPro" id="IPR000073">
    <property type="entry name" value="AB_hydrolase_1"/>
</dbReference>
<evidence type="ECO:0000313" key="3">
    <source>
        <dbReference type="Proteomes" id="UP000294564"/>
    </source>
</evidence>
<dbReference type="GO" id="GO:0016020">
    <property type="term" value="C:membrane"/>
    <property type="evidence" value="ECO:0007669"/>
    <property type="project" value="TreeGrafter"/>
</dbReference>
<evidence type="ECO:0000259" key="1">
    <source>
        <dbReference type="Pfam" id="PF00561"/>
    </source>
</evidence>
<gene>
    <name evidence="2" type="ORF">EV195_105147</name>
</gene>
<protein>
    <submittedName>
        <fullName evidence="2">Pimeloyl-ACP methyl ester carboxylesterase</fullName>
    </submittedName>
</protein>
<dbReference type="PRINTS" id="PR00412">
    <property type="entry name" value="EPOXHYDRLASE"/>
</dbReference>
<evidence type="ECO:0000313" key="2">
    <source>
        <dbReference type="EMBL" id="TCP24716.1"/>
    </source>
</evidence>
<reference evidence="2 3" key="1">
    <citation type="submission" date="2019-03" db="EMBL/GenBank/DDBJ databases">
        <title>Genomic Encyclopedia of Type Strains, Phase IV (KMG-IV): sequencing the most valuable type-strain genomes for metagenomic binning, comparative biology and taxonomic classification.</title>
        <authorList>
            <person name="Goeker M."/>
        </authorList>
    </citation>
    <scope>NUCLEOTIDE SEQUENCE [LARGE SCALE GENOMIC DNA]</scope>
    <source>
        <strain evidence="2 3">DSM 14836</strain>
    </source>
</reference>
<name>A0A4V2SLX4_9FLAO</name>